<name>A0A6N9HIM7_9BURK</name>
<dbReference type="Gene3D" id="2.40.30.170">
    <property type="match status" value="1"/>
</dbReference>
<feature type="domain" description="Heavy metal binding" evidence="6">
    <location>
        <begin position="48"/>
        <end position="75"/>
    </location>
</feature>
<reference evidence="11 12" key="1">
    <citation type="submission" date="2019-12" db="EMBL/GenBank/DDBJ databases">
        <title>Novel species isolated from a subtropical stream in China.</title>
        <authorList>
            <person name="Lu H."/>
        </authorList>
    </citation>
    <scope>NUCLEOTIDE SEQUENCE [LARGE SCALE GENOMIC DNA]</scope>
    <source>
        <strain evidence="11 12">DS3</strain>
    </source>
</reference>
<feature type="signal peptide" evidence="5">
    <location>
        <begin position="1"/>
        <end position="20"/>
    </location>
</feature>
<dbReference type="Pfam" id="PF25975">
    <property type="entry name" value="CzcB_C"/>
    <property type="match status" value="1"/>
</dbReference>
<evidence type="ECO:0000256" key="2">
    <source>
        <dbReference type="ARBA" id="ARBA00022448"/>
    </source>
</evidence>
<dbReference type="GO" id="GO:0015679">
    <property type="term" value="P:plasma membrane copper ion transport"/>
    <property type="evidence" value="ECO:0007669"/>
    <property type="project" value="TreeGrafter"/>
</dbReference>
<dbReference type="InterPro" id="IPR051909">
    <property type="entry name" value="MFP_Cation_Efflux"/>
</dbReference>
<gene>
    <name evidence="11" type="ORF">GTP41_14155</name>
</gene>
<keyword evidence="12" id="KW-1185">Reference proteome</keyword>
<dbReference type="InterPro" id="IPR058791">
    <property type="entry name" value="3HB_CusB"/>
</dbReference>
<comment type="caution">
    <text evidence="11">The sequence shown here is derived from an EMBL/GenBank/DDBJ whole genome shotgun (WGS) entry which is preliminary data.</text>
</comment>
<keyword evidence="3 5" id="KW-0732">Signal</keyword>
<dbReference type="Pfam" id="PF25869">
    <property type="entry name" value="3HB_CusB"/>
    <property type="match status" value="1"/>
</dbReference>
<dbReference type="InterPro" id="IPR058649">
    <property type="entry name" value="CzcB_C"/>
</dbReference>
<dbReference type="RefSeq" id="WP_161026209.1">
    <property type="nucleotide sequence ID" value="NZ_WWCJ01000009.1"/>
</dbReference>
<evidence type="ECO:0000313" key="11">
    <source>
        <dbReference type="EMBL" id="MYN03236.1"/>
    </source>
</evidence>
<evidence type="ECO:0000256" key="1">
    <source>
        <dbReference type="ARBA" id="ARBA00009477"/>
    </source>
</evidence>
<dbReference type="GO" id="GO:0016020">
    <property type="term" value="C:membrane"/>
    <property type="evidence" value="ECO:0007669"/>
    <property type="project" value="InterPro"/>
</dbReference>
<proteinExistence type="inferred from homology"/>
<organism evidence="11 12">
    <name type="scientific">Pseudoduganella guangdongensis</name>
    <dbReference type="NCBI Taxonomy" id="2692179"/>
    <lineage>
        <taxon>Bacteria</taxon>
        <taxon>Pseudomonadati</taxon>
        <taxon>Pseudomonadota</taxon>
        <taxon>Betaproteobacteria</taxon>
        <taxon>Burkholderiales</taxon>
        <taxon>Oxalobacteraceae</taxon>
        <taxon>Telluria group</taxon>
        <taxon>Pseudoduganella</taxon>
    </lineage>
</organism>
<dbReference type="FunFam" id="2.40.420.20:FF:000003">
    <property type="entry name" value="Cation efflux system protein cusB"/>
    <property type="match status" value="1"/>
</dbReference>
<evidence type="ECO:0000313" key="12">
    <source>
        <dbReference type="Proteomes" id="UP000448575"/>
    </source>
</evidence>
<sequence length="499" mass="51434">MKKKAVIAAIAAAGALGALAAYGGYQAGLRQSGAAAPAAGAQARKPLYWHDPMVPGQRFDKPGKSPYMDMQLVPVYASGGDDGADSGTVHISPRVQQNLGVRTALVASAPLQLTVTAVGNVAFNEADVAVVQARASGFVERVLVGTTLQPVRRGQPLVEVTMPDWVAAQEEFLAVRRMPDGSASGLLAAARQRMLLAGMSEQQVRQVESGGRVLARQVLAAPTAGVVTELAAREGMAVAAGTPLYRINGLDKVWVMAELPESAAAQVAPGNPVVARAAALPELELRGKVAAILPEVNAATRTVRARVELANPGGRLAPGMFVSVSFAAPQRAPALLVPSEALVRTGTRSVVMLEQGPGKFAPVQVEVGQEAGGQVEIRAGLQAGQKVAVSGQFLIDSEASLKASGERMEGVGAAVHRGDAVVEAVDGDEVTLSHGPIASIKWPAMTMAFKLPPGGLPAGVKVGARVRFEFVQQGEGEFRVTAIAPAAPAAPAEQHGGHR</sequence>
<feature type="domain" description="CusB-like three alpha-helical bundle" evidence="7">
    <location>
        <begin position="164"/>
        <end position="213"/>
    </location>
</feature>
<accession>A0A6N9HIM7</accession>
<dbReference type="Gene3D" id="2.40.50.100">
    <property type="match status" value="1"/>
</dbReference>
<dbReference type="Pfam" id="PF25954">
    <property type="entry name" value="Beta-barrel_RND_2"/>
    <property type="match status" value="1"/>
</dbReference>
<dbReference type="FunFam" id="2.40.30.170:FF:000010">
    <property type="entry name" value="Efflux RND transporter periplasmic adaptor subunit"/>
    <property type="match status" value="1"/>
</dbReference>
<evidence type="ECO:0000259" key="7">
    <source>
        <dbReference type="Pfam" id="PF25869"/>
    </source>
</evidence>
<evidence type="ECO:0000259" key="6">
    <source>
        <dbReference type="Pfam" id="PF19335"/>
    </source>
</evidence>
<evidence type="ECO:0000259" key="8">
    <source>
        <dbReference type="Pfam" id="PF25919"/>
    </source>
</evidence>
<dbReference type="AlphaFoldDB" id="A0A6N9HIM7"/>
<dbReference type="InterPro" id="IPR042230">
    <property type="entry name" value="CusF_sf"/>
</dbReference>
<dbReference type="InterPro" id="IPR045800">
    <property type="entry name" value="HMBD"/>
</dbReference>
<dbReference type="Gene3D" id="2.40.50.320">
    <property type="entry name" value="Copper binding periplasmic protein CusF"/>
    <property type="match status" value="1"/>
</dbReference>
<comment type="similarity">
    <text evidence="1">Belongs to the membrane fusion protein (MFP) (TC 8.A.1) family.</text>
</comment>
<dbReference type="Pfam" id="PF19335">
    <property type="entry name" value="HMBD"/>
    <property type="match status" value="1"/>
</dbReference>
<dbReference type="InterPro" id="IPR006143">
    <property type="entry name" value="RND_pump_MFP"/>
</dbReference>
<evidence type="ECO:0000256" key="3">
    <source>
        <dbReference type="ARBA" id="ARBA00022729"/>
    </source>
</evidence>
<protein>
    <submittedName>
        <fullName evidence="11">Efflux RND transporter periplasmic adaptor subunit</fullName>
    </submittedName>
</protein>
<evidence type="ECO:0000259" key="10">
    <source>
        <dbReference type="Pfam" id="PF25975"/>
    </source>
</evidence>
<evidence type="ECO:0000256" key="4">
    <source>
        <dbReference type="ARBA" id="ARBA00023065"/>
    </source>
</evidence>
<keyword evidence="4" id="KW-0406">Ion transport</keyword>
<dbReference type="InterPro" id="IPR058792">
    <property type="entry name" value="Beta-barrel_RND_2"/>
</dbReference>
<dbReference type="Pfam" id="PF11604">
    <property type="entry name" value="CusF_Ec"/>
    <property type="match status" value="1"/>
</dbReference>
<feature type="domain" description="CzcB-like C-terminal circularly permuted SH3-like" evidence="10">
    <location>
        <begin position="336"/>
        <end position="395"/>
    </location>
</feature>
<dbReference type="Pfam" id="PF25919">
    <property type="entry name" value="BSH_CusB"/>
    <property type="match status" value="1"/>
</dbReference>
<dbReference type="PANTHER" id="PTHR30097">
    <property type="entry name" value="CATION EFFLUX SYSTEM PROTEIN CUSB"/>
    <property type="match status" value="1"/>
</dbReference>
<dbReference type="GO" id="GO:0060003">
    <property type="term" value="P:copper ion export"/>
    <property type="evidence" value="ECO:0007669"/>
    <property type="project" value="TreeGrafter"/>
</dbReference>
<evidence type="ECO:0000256" key="5">
    <source>
        <dbReference type="SAM" id="SignalP"/>
    </source>
</evidence>
<dbReference type="EMBL" id="WWCJ01000009">
    <property type="protein sequence ID" value="MYN03236.1"/>
    <property type="molecule type" value="Genomic_DNA"/>
</dbReference>
<keyword evidence="2" id="KW-0813">Transport</keyword>
<dbReference type="InterPro" id="IPR021647">
    <property type="entry name" value="CusF_Ec"/>
</dbReference>
<dbReference type="Gene3D" id="6.10.140.730">
    <property type="match status" value="1"/>
</dbReference>
<dbReference type="Proteomes" id="UP000448575">
    <property type="component" value="Unassembled WGS sequence"/>
</dbReference>
<dbReference type="Gene3D" id="2.40.420.20">
    <property type="match status" value="1"/>
</dbReference>
<evidence type="ECO:0000259" key="9">
    <source>
        <dbReference type="Pfam" id="PF25954"/>
    </source>
</evidence>
<feature type="domain" description="CusB-like beta-barrel" evidence="9">
    <location>
        <begin position="252"/>
        <end position="329"/>
    </location>
</feature>
<feature type="domain" description="CusB-like barrel-sandwich hybrid" evidence="8">
    <location>
        <begin position="128"/>
        <end position="248"/>
    </location>
</feature>
<dbReference type="InterPro" id="IPR058790">
    <property type="entry name" value="BSH_CusB"/>
</dbReference>
<dbReference type="GO" id="GO:0030288">
    <property type="term" value="C:outer membrane-bounded periplasmic space"/>
    <property type="evidence" value="ECO:0007669"/>
    <property type="project" value="TreeGrafter"/>
</dbReference>
<dbReference type="NCBIfam" id="TIGR01730">
    <property type="entry name" value="RND_mfp"/>
    <property type="match status" value="1"/>
</dbReference>
<dbReference type="GO" id="GO:0022857">
    <property type="term" value="F:transmembrane transporter activity"/>
    <property type="evidence" value="ECO:0007669"/>
    <property type="project" value="InterPro"/>
</dbReference>
<feature type="chain" id="PRO_5026770983" evidence="5">
    <location>
        <begin position="21"/>
        <end position="499"/>
    </location>
</feature>
<dbReference type="SUPFAM" id="SSF111369">
    <property type="entry name" value="HlyD-like secretion proteins"/>
    <property type="match status" value="1"/>
</dbReference>
<dbReference type="PANTHER" id="PTHR30097:SF15">
    <property type="entry name" value="CATION EFFLUX SYSTEM PROTEIN CUSB"/>
    <property type="match status" value="1"/>
</dbReference>
<dbReference type="GO" id="GO:0046914">
    <property type="term" value="F:transition metal ion binding"/>
    <property type="evidence" value="ECO:0007669"/>
    <property type="project" value="TreeGrafter"/>
</dbReference>